<evidence type="ECO:0000313" key="2">
    <source>
        <dbReference type="EMBL" id="HEH31438.1"/>
    </source>
</evidence>
<feature type="transmembrane region" description="Helical" evidence="1">
    <location>
        <begin position="56"/>
        <end position="77"/>
    </location>
</feature>
<keyword evidence="1" id="KW-0812">Transmembrane</keyword>
<keyword evidence="1" id="KW-0472">Membrane</keyword>
<protein>
    <submittedName>
        <fullName evidence="2">Uncharacterized protein</fullName>
    </submittedName>
</protein>
<accession>A0A7J2TCA7</accession>
<proteinExistence type="predicted"/>
<evidence type="ECO:0000256" key="1">
    <source>
        <dbReference type="SAM" id="Phobius"/>
    </source>
</evidence>
<comment type="caution">
    <text evidence="2">The sequence shown here is derived from an EMBL/GenBank/DDBJ whole genome shotgun (WGS) entry which is preliminary data.</text>
</comment>
<gene>
    <name evidence="2" type="ORF">ENP99_04960</name>
</gene>
<feature type="transmembrane region" description="Helical" evidence="1">
    <location>
        <begin position="83"/>
        <end position="100"/>
    </location>
</feature>
<feature type="transmembrane region" description="Helical" evidence="1">
    <location>
        <begin position="20"/>
        <end position="44"/>
    </location>
</feature>
<feature type="transmembrane region" description="Helical" evidence="1">
    <location>
        <begin position="107"/>
        <end position="125"/>
    </location>
</feature>
<reference evidence="2" key="1">
    <citation type="journal article" date="2020" name="mSystems">
        <title>Genome- and Community-Level Interaction Insights into Carbon Utilization and Element Cycling Functions of Hydrothermarchaeota in Hydrothermal Sediment.</title>
        <authorList>
            <person name="Zhou Z."/>
            <person name="Liu Y."/>
            <person name="Xu W."/>
            <person name="Pan J."/>
            <person name="Luo Z.H."/>
            <person name="Li M."/>
        </authorList>
    </citation>
    <scope>NUCLEOTIDE SEQUENCE [LARGE SCALE GENOMIC DNA]</scope>
    <source>
        <strain evidence="2">SpSt-27</strain>
    </source>
</reference>
<feature type="transmembrane region" description="Helical" evidence="1">
    <location>
        <begin position="375"/>
        <end position="396"/>
    </location>
</feature>
<dbReference type="AlphaFoldDB" id="A0A7J2TCA7"/>
<dbReference type="EMBL" id="DSLL01000042">
    <property type="protein sequence ID" value="HEH31438.1"/>
    <property type="molecule type" value="Genomic_DNA"/>
</dbReference>
<keyword evidence="1" id="KW-1133">Transmembrane helix</keyword>
<name>A0A7J2TCA7_9CREN</name>
<organism evidence="2">
    <name type="scientific">Ignisphaera aggregans</name>
    <dbReference type="NCBI Taxonomy" id="334771"/>
    <lineage>
        <taxon>Archaea</taxon>
        <taxon>Thermoproteota</taxon>
        <taxon>Thermoprotei</taxon>
        <taxon>Desulfurococcales</taxon>
        <taxon>Desulfurococcaceae</taxon>
        <taxon>Ignisphaera</taxon>
    </lineage>
</organism>
<sequence length="406" mass="45569">MVRFSEVLQSLLGGNWAFFLSYMKASIFFRSQLLIFLGCVNGIISKLKFLSGFTRIISMIMGSVSASLYAFTIMYAISTLVRYSFWTLIMLGLALMAIPFRIARRAGAFLISFALVFNTALPLYIPFTKMLIYSEGKGAETPIIFGNVINMAKEPLYIGYIGLEYPGGYVGPLPVYSSVYIVPVAKFLQQNLTIYYDVCGHQFYTNISKESITKLCKMDSETTVALCRVDMMVYGLIEYKEGIALHAMPFPKLINVSTFTSNYIEVYTDSDVEYGLYISIVDGYTIKSLRIDGESVGDISNFFKYKWYWYNLNGKTYNITIPVGIHKIEIELYRDANSAVEPDEIYVYEAQSSLLGYTNAPGLLDEITRVMYIDIIGATLYTSLLLSISAGLANLLGGVSRIRVIL</sequence>